<sequence length="81" mass="9343">MSIIASNILSIKSFQEKLKKNEDMSKHSSLKGKSGKVPIKTHSSQDDIIVLIYMPSLDDINQRLNYFYNETSEFFSSLKRK</sequence>
<evidence type="ECO:0000313" key="2">
    <source>
        <dbReference type="Proteomes" id="UP000663879"/>
    </source>
</evidence>
<dbReference type="AlphaFoldDB" id="A0A813M0V9"/>
<gene>
    <name evidence="1" type="ORF">OXX778_LOCUS1126</name>
</gene>
<comment type="caution">
    <text evidence="1">The sequence shown here is derived from an EMBL/GenBank/DDBJ whole genome shotgun (WGS) entry which is preliminary data.</text>
</comment>
<dbReference type="EMBL" id="CAJNOC010000067">
    <property type="protein sequence ID" value="CAF0711649.1"/>
    <property type="molecule type" value="Genomic_DNA"/>
</dbReference>
<dbReference type="Proteomes" id="UP000663879">
    <property type="component" value="Unassembled WGS sequence"/>
</dbReference>
<protein>
    <submittedName>
        <fullName evidence="1">Uncharacterized protein</fullName>
    </submittedName>
</protein>
<proteinExistence type="predicted"/>
<organism evidence="1 2">
    <name type="scientific">Brachionus calyciflorus</name>
    <dbReference type="NCBI Taxonomy" id="104777"/>
    <lineage>
        <taxon>Eukaryota</taxon>
        <taxon>Metazoa</taxon>
        <taxon>Spiralia</taxon>
        <taxon>Gnathifera</taxon>
        <taxon>Rotifera</taxon>
        <taxon>Eurotatoria</taxon>
        <taxon>Monogononta</taxon>
        <taxon>Pseudotrocha</taxon>
        <taxon>Ploima</taxon>
        <taxon>Brachionidae</taxon>
        <taxon>Brachionus</taxon>
    </lineage>
</organism>
<reference evidence="1" key="1">
    <citation type="submission" date="2021-02" db="EMBL/GenBank/DDBJ databases">
        <authorList>
            <person name="Nowell W R."/>
        </authorList>
    </citation>
    <scope>NUCLEOTIDE SEQUENCE</scope>
    <source>
        <strain evidence="1">Ploen Becks lab</strain>
    </source>
</reference>
<accession>A0A813M0V9</accession>
<name>A0A813M0V9_9BILA</name>
<evidence type="ECO:0000313" key="1">
    <source>
        <dbReference type="EMBL" id="CAF0711649.1"/>
    </source>
</evidence>
<keyword evidence="2" id="KW-1185">Reference proteome</keyword>